<keyword evidence="2" id="KW-0560">Oxidoreductase</keyword>
<reference evidence="3" key="1">
    <citation type="submission" date="2022-09" db="EMBL/GenBank/DDBJ databases">
        <title>Fusarium specimens isolated from Avocado Roots.</title>
        <authorList>
            <person name="Stajich J."/>
            <person name="Roper C."/>
            <person name="Heimlech-Rivalta G."/>
        </authorList>
    </citation>
    <scope>NUCLEOTIDE SEQUENCE</scope>
    <source>
        <strain evidence="3">CF00095</strain>
    </source>
</reference>
<dbReference type="InterPro" id="IPR002347">
    <property type="entry name" value="SDR_fam"/>
</dbReference>
<comment type="caution">
    <text evidence="3">The sequence shown here is derived from an EMBL/GenBank/DDBJ whole genome shotgun (WGS) entry which is preliminary data.</text>
</comment>
<comment type="similarity">
    <text evidence="1">Belongs to the short-chain dehydrogenases/reductases (SDR) family.</text>
</comment>
<sequence length="247" mass="26107">MSLAGKVILVTGSTKGIGKAVIERVAADGASVVINYSSDGAPAEEMVKRIGSDRALAVKADVARIPEIERLVKATVEKFGKIDCLMANAACAPMNDLESSTEEAFDKAFLLNVKGPYFLVQKAVPHMPRNGRVILVSTGILHNSTVAPRYFLYAASKGPIEQMTRVMAKDLGQKYGITVNCIAPGPAATEMFFQGKSREMIDMIAGFSPLNRLGKPEEIAEVAAFLAGPGSSWVSGQVIGANGGSFV</sequence>
<organism evidence="3 4">
    <name type="scientific">Fusarium equiseti</name>
    <name type="common">Fusarium scirpi</name>
    <dbReference type="NCBI Taxonomy" id="61235"/>
    <lineage>
        <taxon>Eukaryota</taxon>
        <taxon>Fungi</taxon>
        <taxon>Dikarya</taxon>
        <taxon>Ascomycota</taxon>
        <taxon>Pezizomycotina</taxon>
        <taxon>Sordariomycetes</taxon>
        <taxon>Hypocreomycetidae</taxon>
        <taxon>Hypocreales</taxon>
        <taxon>Nectriaceae</taxon>
        <taxon>Fusarium</taxon>
        <taxon>Fusarium incarnatum-equiseti species complex</taxon>
    </lineage>
</organism>
<evidence type="ECO:0000256" key="1">
    <source>
        <dbReference type="ARBA" id="ARBA00006484"/>
    </source>
</evidence>
<dbReference type="EMBL" id="JAOQBH010000003">
    <property type="protein sequence ID" value="KAJ4138492.1"/>
    <property type="molecule type" value="Genomic_DNA"/>
</dbReference>
<dbReference type="SUPFAM" id="SSF51735">
    <property type="entry name" value="NAD(P)-binding Rossmann-fold domains"/>
    <property type="match status" value="1"/>
</dbReference>
<evidence type="ECO:0000313" key="4">
    <source>
        <dbReference type="Proteomes" id="UP001152024"/>
    </source>
</evidence>
<evidence type="ECO:0000256" key="2">
    <source>
        <dbReference type="ARBA" id="ARBA00023002"/>
    </source>
</evidence>
<dbReference type="Pfam" id="PF13561">
    <property type="entry name" value="adh_short_C2"/>
    <property type="match status" value="1"/>
</dbReference>
<dbReference type="Gene3D" id="3.40.50.720">
    <property type="entry name" value="NAD(P)-binding Rossmann-like Domain"/>
    <property type="match status" value="1"/>
</dbReference>
<dbReference type="InterPro" id="IPR036291">
    <property type="entry name" value="NAD(P)-bd_dom_sf"/>
</dbReference>
<keyword evidence="4" id="KW-1185">Reference proteome</keyword>
<accession>A0ABQ8RP24</accession>
<evidence type="ECO:0008006" key="5">
    <source>
        <dbReference type="Google" id="ProtNLM"/>
    </source>
</evidence>
<dbReference type="PANTHER" id="PTHR48107:SF7">
    <property type="entry name" value="RE15974P"/>
    <property type="match status" value="1"/>
</dbReference>
<proteinExistence type="inferred from homology"/>
<gene>
    <name evidence="3" type="ORF">NW768_002327</name>
</gene>
<protein>
    <recommendedName>
        <fullName evidence="5">3-oxoacyl-acyl-carrier protein reductase</fullName>
    </recommendedName>
</protein>
<name>A0ABQ8RP24_FUSEQ</name>
<evidence type="ECO:0000313" key="3">
    <source>
        <dbReference type="EMBL" id="KAJ4138492.1"/>
    </source>
</evidence>
<dbReference type="PANTHER" id="PTHR48107">
    <property type="entry name" value="NADPH-DEPENDENT ALDEHYDE REDUCTASE-LIKE PROTEIN, CHLOROPLASTIC-RELATED"/>
    <property type="match status" value="1"/>
</dbReference>
<dbReference type="Proteomes" id="UP001152024">
    <property type="component" value="Unassembled WGS sequence"/>
</dbReference>
<dbReference type="PRINTS" id="PR00081">
    <property type="entry name" value="GDHRDH"/>
</dbReference>